<dbReference type="PANTHER" id="PTHR47070:SF2">
    <property type="entry name" value="OS06G0206100 PROTEIN"/>
    <property type="match status" value="1"/>
</dbReference>
<dbReference type="Pfam" id="PF06972">
    <property type="entry name" value="GIP1_N"/>
    <property type="match status" value="1"/>
</dbReference>
<keyword evidence="4" id="KW-1185">Reference proteome</keyword>
<feature type="region of interest" description="Disordered" evidence="1">
    <location>
        <begin position="286"/>
        <end position="440"/>
    </location>
</feature>
<feature type="compositionally biased region" description="Polar residues" evidence="1">
    <location>
        <begin position="387"/>
        <end position="408"/>
    </location>
</feature>
<feature type="compositionally biased region" description="Low complexity" evidence="1">
    <location>
        <begin position="328"/>
        <end position="338"/>
    </location>
</feature>
<feature type="domain" description="GBF-interacting protein 1 N-terminal" evidence="2">
    <location>
        <begin position="18"/>
        <end position="75"/>
    </location>
</feature>
<evidence type="ECO:0000313" key="4">
    <source>
        <dbReference type="Proteomes" id="UP000886595"/>
    </source>
</evidence>
<feature type="compositionally biased region" description="Low complexity" evidence="1">
    <location>
        <begin position="290"/>
        <end position="303"/>
    </location>
</feature>
<feature type="compositionally biased region" description="Basic and acidic residues" evidence="1">
    <location>
        <begin position="560"/>
        <end position="570"/>
    </location>
</feature>
<gene>
    <name evidence="3" type="ORF">Bca52824_025411</name>
</gene>
<protein>
    <recommendedName>
        <fullName evidence="2">GBF-interacting protein 1 N-terminal domain-containing protein</fullName>
    </recommendedName>
</protein>
<sequence length="904" mass="98480">MVSGSVTGGNRVMGPDDDEERKLIESIKEIVGNHTDADIYTALKEADMNADEAVQKLIHQDPFHEVKRRRDRKKEVAVLAEPANEKKPLESVTIEVKPEHNARRGGYTRNVFPRNTAPRNEFPRNAAPQNEFSRNPAPRNEYPRNAARRNEFPRNAFSRNAAPRNAFPRNPATGSKREFRVVRDNRSNPKVGEELKHSSAQASGSNISKVMASQNQKGLAGCLGNRQSPGDQDFAEDCNAAADVRLRDADITPLQHPTRKELSDGKQTARGVTLASTNSVIGVYSSSTDPVHVPSPVSRSSPVGAIKREVRGGGFGGKPSENVGKDPSASADSLSGSSVRKIGTPNAYRSASPNSKIDQVSQTTLRQSVLPSGGEKNRPLLNRQRGNRGSQNARTQQVGGHTKGVSQNKEWKPKPIQKPVGHNPGVIGTPAKSQACRSDDSSINLESEVVKVQDKLSHVQISESQNVIIADHIRVPETDRCQLTFGSFVQEFSSSMNPESAFQESCSSEEIRETDRSSPVYSPETLTDSRGDKPIDIGDDHVRVSESDSRVSVASEQQLTEEKEAHRSDNLDEYSEIQLLNRNSPHYTPSESEQQQDPPELQKVSEYSNQGGYDFPYLSPAMSENVRGQGLPSQQEVLSTQMVNNGPSSTIPMLQQQQQQQHQASMQQMYPQVQVAHFPNLMPYRQFVSQVYVPQMPMPGYSGNPAAYAHPSNGNSYVLMPGGGGSHPGSNGVKYGIQQFKPVPTGGPTGFGTYNNPNGYQINAPNVVGNAMGLEDPSRMKYKDGNIYVPNPQQAETSDIWVQNPRDLSSLQSPPYYNVAGQTPHGAYLPSHTSHPSFNAAAQSPQMQFQGLFHPSQPGAMGNPHHMGPGLGGNVGVGVVPSPPSQLGAYQQSQLGHPNWGANF</sequence>
<feature type="compositionally biased region" description="Polar residues" evidence="1">
    <location>
        <begin position="494"/>
        <end position="508"/>
    </location>
</feature>
<feature type="compositionally biased region" description="Polar residues" evidence="1">
    <location>
        <begin position="517"/>
        <end position="526"/>
    </location>
</feature>
<feature type="compositionally biased region" description="Low complexity" evidence="1">
    <location>
        <begin position="653"/>
        <end position="665"/>
    </location>
</feature>
<evidence type="ECO:0000313" key="3">
    <source>
        <dbReference type="EMBL" id="KAG2305663.1"/>
    </source>
</evidence>
<evidence type="ECO:0000256" key="1">
    <source>
        <dbReference type="SAM" id="MobiDB-lite"/>
    </source>
</evidence>
<proteinExistence type="predicted"/>
<feature type="compositionally biased region" description="Polar residues" evidence="1">
    <location>
        <begin position="578"/>
        <end position="597"/>
    </location>
</feature>
<dbReference type="SUPFAM" id="SSF46934">
    <property type="entry name" value="UBA-like"/>
    <property type="match status" value="1"/>
</dbReference>
<feature type="compositionally biased region" description="Polar residues" evidence="1">
    <location>
        <begin position="631"/>
        <end position="652"/>
    </location>
</feature>
<accession>A0A8X7SE91</accession>
<feature type="compositionally biased region" description="Basic and acidic residues" evidence="1">
    <location>
        <begin position="175"/>
        <end position="197"/>
    </location>
</feature>
<organism evidence="3 4">
    <name type="scientific">Brassica carinata</name>
    <name type="common">Ethiopian mustard</name>
    <name type="synonym">Abyssinian cabbage</name>
    <dbReference type="NCBI Taxonomy" id="52824"/>
    <lineage>
        <taxon>Eukaryota</taxon>
        <taxon>Viridiplantae</taxon>
        <taxon>Streptophyta</taxon>
        <taxon>Embryophyta</taxon>
        <taxon>Tracheophyta</taxon>
        <taxon>Spermatophyta</taxon>
        <taxon>Magnoliopsida</taxon>
        <taxon>eudicotyledons</taxon>
        <taxon>Gunneridae</taxon>
        <taxon>Pentapetalae</taxon>
        <taxon>rosids</taxon>
        <taxon>malvids</taxon>
        <taxon>Brassicales</taxon>
        <taxon>Brassicaceae</taxon>
        <taxon>Brassiceae</taxon>
        <taxon>Brassica</taxon>
    </lineage>
</organism>
<dbReference type="AlphaFoldDB" id="A0A8X7SE91"/>
<dbReference type="OrthoDB" id="657470at2759"/>
<feature type="compositionally biased region" description="Low complexity" evidence="1">
    <location>
        <begin position="159"/>
        <end position="172"/>
    </location>
</feature>
<feature type="region of interest" description="Disordered" evidence="1">
    <location>
        <begin position="494"/>
        <end position="665"/>
    </location>
</feature>
<feature type="compositionally biased region" description="Polar residues" evidence="1">
    <location>
        <begin position="347"/>
        <end position="370"/>
    </location>
</feature>
<dbReference type="InterPro" id="IPR009060">
    <property type="entry name" value="UBA-like_sf"/>
</dbReference>
<feature type="compositionally biased region" description="Polar residues" evidence="1">
    <location>
        <begin position="431"/>
        <end position="440"/>
    </location>
</feature>
<dbReference type="PANTHER" id="PTHR47070">
    <property type="entry name" value="HYDROXYPROLINE-RICH GLYCOPROTEIN-LIKE"/>
    <property type="match status" value="1"/>
</dbReference>
<reference evidence="3 4" key="1">
    <citation type="submission" date="2020-02" db="EMBL/GenBank/DDBJ databases">
        <authorList>
            <person name="Ma Q."/>
            <person name="Huang Y."/>
            <person name="Song X."/>
            <person name="Pei D."/>
        </authorList>
    </citation>
    <scope>NUCLEOTIDE SEQUENCE [LARGE SCALE GENOMIC DNA]</scope>
    <source>
        <strain evidence="3">Sxm20200214</strain>
        <tissue evidence="3">Leaf</tissue>
    </source>
</reference>
<feature type="compositionally biased region" description="Basic and acidic residues" evidence="1">
    <location>
        <begin position="527"/>
        <end position="549"/>
    </location>
</feature>
<dbReference type="InterPro" id="IPR009719">
    <property type="entry name" value="GIP1_N"/>
</dbReference>
<name>A0A8X7SE91_BRACI</name>
<dbReference type="EMBL" id="JAAMPC010000006">
    <property type="protein sequence ID" value="KAG2305663.1"/>
    <property type="molecule type" value="Genomic_DNA"/>
</dbReference>
<evidence type="ECO:0000259" key="2">
    <source>
        <dbReference type="Pfam" id="PF06972"/>
    </source>
</evidence>
<feature type="region of interest" description="Disordered" evidence="1">
    <location>
        <begin position="65"/>
        <end position="206"/>
    </location>
</feature>
<comment type="caution">
    <text evidence="3">The sequence shown here is derived from an EMBL/GenBank/DDBJ whole genome shotgun (WGS) entry which is preliminary data.</text>
</comment>
<dbReference type="Proteomes" id="UP000886595">
    <property type="component" value="Unassembled WGS sequence"/>
</dbReference>